<evidence type="ECO:0000313" key="3">
    <source>
        <dbReference type="Proteomes" id="UP000198521"/>
    </source>
</evidence>
<keyword evidence="1" id="KW-1133">Transmembrane helix</keyword>
<dbReference type="STRING" id="1038014.SAMN04487910_2871"/>
<dbReference type="InterPro" id="IPR004891">
    <property type="entry name" value="Mercury-R_MerC"/>
</dbReference>
<feature type="transmembrane region" description="Helical" evidence="1">
    <location>
        <begin position="35"/>
        <end position="57"/>
    </location>
</feature>
<accession>A0A1H7RUF6</accession>
<organism evidence="2 3">
    <name type="scientific">Aquimarina amphilecti</name>
    <dbReference type="NCBI Taxonomy" id="1038014"/>
    <lineage>
        <taxon>Bacteria</taxon>
        <taxon>Pseudomonadati</taxon>
        <taxon>Bacteroidota</taxon>
        <taxon>Flavobacteriia</taxon>
        <taxon>Flavobacteriales</taxon>
        <taxon>Flavobacteriaceae</taxon>
        <taxon>Aquimarina</taxon>
    </lineage>
</organism>
<sequence>MQQSCVYKINSIFAALIIITFLLNILHLRSKSDTLGIVASGLCLLHCLVTPFLFMAHTGSMIFKDINPLWWKSLDFVFLVLSFLAIHRTTKTTSKPKIKYAFWISWSLLLIIIMNEKFEILSLPEIIIYPITLFLVVLHYYNQKYCRCEDEKCCQN</sequence>
<name>A0A1H7RUF6_AQUAM</name>
<dbReference type="GO" id="GO:0016020">
    <property type="term" value="C:membrane"/>
    <property type="evidence" value="ECO:0007669"/>
    <property type="project" value="InterPro"/>
</dbReference>
<keyword evidence="1" id="KW-0472">Membrane</keyword>
<feature type="transmembrane region" description="Helical" evidence="1">
    <location>
        <begin position="6"/>
        <end position="28"/>
    </location>
</feature>
<dbReference type="OrthoDB" id="1274419at2"/>
<dbReference type="AlphaFoldDB" id="A0A1H7RUF6"/>
<proteinExistence type="predicted"/>
<dbReference type="Pfam" id="PF03203">
    <property type="entry name" value="MerC"/>
    <property type="match status" value="1"/>
</dbReference>
<evidence type="ECO:0000256" key="1">
    <source>
        <dbReference type="SAM" id="Phobius"/>
    </source>
</evidence>
<reference evidence="2 3" key="1">
    <citation type="submission" date="2016-10" db="EMBL/GenBank/DDBJ databases">
        <authorList>
            <person name="de Groot N.N."/>
        </authorList>
    </citation>
    <scope>NUCLEOTIDE SEQUENCE [LARGE SCALE GENOMIC DNA]</scope>
    <source>
        <strain evidence="2 3">DSM 25232</strain>
    </source>
</reference>
<gene>
    <name evidence="2" type="ORF">SAMN04487910_2871</name>
</gene>
<dbReference type="Proteomes" id="UP000198521">
    <property type="component" value="Unassembled WGS sequence"/>
</dbReference>
<dbReference type="EMBL" id="FOAB01000005">
    <property type="protein sequence ID" value="SEL63668.1"/>
    <property type="molecule type" value="Genomic_DNA"/>
</dbReference>
<feature type="transmembrane region" description="Helical" evidence="1">
    <location>
        <begin position="69"/>
        <end position="86"/>
    </location>
</feature>
<evidence type="ECO:0000313" key="2">
    <source>
        <dbReference type="EMBL" id="SEL63668.1"/>
    </source>
</evidence>
<dbReference type="GO" id="GO:0015097">
    <property type="term" value="F:mercury ion transmembrane transporter activity"/>
    <property type="evidence" value="ECO:0007669"/>
    <property type="project" value="InterPro"/>
</dbReference>
<feature type="transmembrane region" description="Helical" evidence="1">
    <location>
        <begin position="126"/>
        <end position="142"/>
    </location>
</feature>
<keyword evidence="3" id="KW-1185">Reference proteome</keyword>
<protein>
    <submittedName>
        <fullName evidence="2">MerC mercury resistance protein</fullName>
    </submittedName>
</protein>
<keyword evidence="1" id="KW-0812">Transmembrane</keyword>
<feature type="transmembrane region" description="Helical" evidence="1">
    <location>
        <begin position="98"/>
        <end position="114"/>
    </location>
</feature>